<dbReference type="PANTHER" id="PTHR48434">
    <property type="entry name" value="(RAPE) HYPOTHETICAL PROTEIN"/>
    <property type="match status" value="1"/>
</dbReference>
<evidence type="ECO:0000256" key="1">
    <source>
        <dbReference type="ARBA" id="ARBA00022801"/>
    </source>
</evidence>
<evidence type="ECO:0000313" key="5">
    <source>
        <dbReference type="EMBL" id="KAK3204832.1"/>
    </source>
</evidence>
<dbReference type="GO" id="GO:0006508">
    <property type="term" value="P:proteolysis"/>
    <property type="evidence" value="ECO:0007669"/>
    <property type="project" value="InterPro"/>
</dbReference>
<feature type="compositionally biased region" description="Basic and acidic residues" evidence="3">
    <location>
        <begin position="554"/>
        <end position="579"/>
    </location>
</feature>
<keyword evidence="2" id="KW-0175">Coiled coil</keyword>
<dbReference type="InterPro" id="IPR001969">
    <property type="entry name" value="Aspartic_peptidase_AS"/>
</dbReference>
<evidence type="ECO:0000256" key="2">
    <source>
        <dbReference type="SAM" id="Coils"/>
    </source>
</evidence>
<gene>
    <name evidence="5" type="ORF">Dsin_018878</name>
</gene>
<dbReference type="InterPro" id="IPR001995">
    <property type="entry name" value="Peptidase_A2_cat"/>
</dbReference>
<dbReference type="InterPro" id="IPR021109">
    <property type="entry name" value="Peptidase_aspartic_dom_sf"/>
</dbReference>
<feature type="compositionally biased region" description="Polar residues" evidence="3">
    <location>
        <begin position="77"/>
        <end position="98"/>
    </location>
</feature>
<dbReference type="PROSITE" id="PS00141">
    <property type="entry name" value="ASP_PROTEASE"/>
    <property type="match status" value="1"/>
</dbReference>
<comment type="caution">
    <text evidence="5">The sequence shown here is derived from an EMBL/GenBank/DDBJ whole genome shotgun (WGS) entry which is preliminary data.</text>
</comment>
<dbReference type="Proteomes" id="UP001281410">
    <property type="component" value="Unassembled WGS sequence"/>
</dbReference>
<dbReference type="PROSITE" id="PS50175">
    <property type="entry name" value="ASP_PROT_RETROV"/>
    <property type="match status" value="1"/>
</dbReference>
<feature type="compositionally biased region" description="Low complexity" evidence="3">
    <location>
        <begin position="152"/>
        <end position="174"/>
    </location>
</feature>
<evidence type="ECO:0000313" key="6">
    <source>
        <dbReference type="Proteomes" id="UP001281410"/>
    </source>
</evidence>
<keyword evidence="1" id="KW-0378">Hydrolase</keyword>
<dbReference type="EMBL" id="JANJYJ010000006">
    <property type="protein sequence ID" value="KAK3204832.1"/>
    <property type="molecule type" value="Genomic_DNA"/>
</dbReference>
<name>A0AAE0A6P2_9ROSI</name>
<keyword evidence="6" id="KW-1185">Reference proteome</keyword>
<feature type="non-terminal residue" evidence="5">
    <location>
        <position position="579"/>
    </location>
</feature>
<feature type="region of interest" description="Disordered" evidence="3">
    <location>
        <begin position="77"/>
        <end position="100"/>
    </location>
</feature>
<accession>A0AAE0A6P2</accession>
<dbReference type="CDD" id="cd00303">
    <property type="entry name" value="retropepsin_like"/>
    <property type="match status" value="1"/>
</dbReference>
<dbReference type="SUPFAM" id="SSF50630">
    <property type="entry name" value="Acid proteases"/>
    <property type="match status" value="1"/>
</dbReference>
<dbReference type="Pfam" id="PF00077">
    <property type="entry name" value="RVP"/>
    <property type="match status" value="1"/>
</dbReference>
<evidence type="ECO:0000256" key="3">
    <source>
        <dbReference type="SAM" id="MobiDB-lite"/>
    </source>
</evidence>
<dbReference type="InterPro" id="IPR018061">
    <property type="entry name" value="Retropepsins"/>
</dbReference>
<feature type="region of interest" description="Disordered" evidence="3">
    <location>
        <begin position="146"/>
        <end position="182"/>
    </location>
</feature>
<feature type="domain" description="Peptidase A2" evidence="4">
    <location>
        <begin position="224"/>
        <end position="258"/>
    </location>
</feature>
<reference evidence="5" key="1">
    <citation type="journal article" date="2023" name="Plant J.">
        <title>Genome sequences and population genomics provide insights into the demographic history, inbreeding, and mutation load of two 'living fossil' tree species of Dipteronia.</title>
        <authorList>
            <person name="Feng Y."/>
            <person name="Comes H.P."/>
            <person name="Chen J."/>
            <person name="Zhu S."/>
            <person name="Lu R."/>
            <person name="Zhang X."/>
            <person name="Li P."/>
            <person name="Qiu J."/>
            <person name="Olsen K.M."/>
            <person name="Qiu Y."/>
        </authorList>
    </citation>
    <scope>NUCLEOTIDE SEQUENCE</scope>
    <source>
        <strain evidence="5">NBL</strain>
    </source>
</reference>
<dbReference type="GO" id="GO:0004190">
    <property type="term" value="F:aspartic-type endopeptidase activity"/>
    <property type="evidence" value="ECO:0007669"/>
    <property type="project" value="InterPro"/>
</dbReference>
<dbReference type="Gene3D" id="2.40.70.10">
    <property type="entry name" value="Acid Proteases"/>
    <property type="match status" value="1"/>
</dbReference>
<dbReference type="PANTHER" id="PTHR48434:SF1">
    <property type="entry name" value="(RAPE) HYPOTHETICAL PROTEIN"/>
    <property type="match status" value="1"/>
</dbReference>
<evidence type="ECO:0000259" key="4">
    <source>
        <dbReference type="PROSITE" id="PS50175"/>
    </source>
</evidence>
<protein>
    <recommendedName>
        <fullName evidence="4">Peptidase A2 domain-containing protein</fullName>
    </recommendedName>
</protein>
<proteinExistence type="predicted"/>
<feature type="coiled-coil region" evidence="2">
    <location>
        <begin position="115"/>
        <end position="142"/>
    </location>
</feature>
<feature type="region of interest" description="Disordered" evidence="3">
    <location>
        <begin position="545"/>
        <end position="579"/>
    </location>
</feature>
<sequence length="579" mass="66259">SPQFSDNIVLALNYSSDPDTTSSSTQSDYYPDKQPCICKEINVLDQHDYSMIIGMIDSINDPSIKAKYIKELQQKILTNQTKPSPQPTTDNSYSTPDFDSNVIGRFQSKPRKITISDLQTEVQKLKDEIRLIKITIAKLEHTTPIQTDNKNHIPINNKNPNFNSSSDSDQNQDNSPDEGISNQSALSTIINPSSPQIGQIKTYKIQKWYIEIDIRIAQDYNLIVNALVDTGADLNCMREALVPTKYLEKTTESLFGANKQQLDIKYKLANAKVCNQDICYTTDFVMVKTISQNVILGLPFLHLISPFKVTSEGIVTEYLNKDILFPFIYPLIIRDLDTLKRESIHYNSSPLPQLDQCIANLNIKQRQLSFLKDDLSFEKQNFQLDIPFWFLEWWDKYGPTTDILPPNVNEGYQYWLSHFDKPSIWDFIPDLLIYFKHFSLTWILMLEYAIIDKLVGNINVPYFGRQTKIKWWSGMNIADLGTQRVASWFNENPFLCKTLIDQSPFLMAKSQSRAQLAVASSRLATASTSDELRAIAKDMEKAMTTISSQMDTGSSEHNDRNLSDDDDPTRFFCHDESES</sequence>
<organism evidence="5 6">
    <name type="scientific">Dipteronia sinensis</name>
    <dbReference type="NCBI Taxonomy" id="43782"/>
    <lineage>
        <taxon>Eukaryota</taxon>
        <taxon>Viridiplantae</taxon>
        <taxon>Streptophyta</taxon>
        <taxon>Embryophyta</taxon>
        <taxon>Tracheophyta</taxon>
        <taxon>Spermatophyta</taxon>
        <taxon>Magnoliopsida</taxon>
        <taxon>eudicotyledons</taxon>
        <taxon>Gunneridae</taxon>
        <taxon>Pentapetalae</taxon>
        <taxon>rosids</taxon>
        <taxon>malvids</taxon>
        <taxon>Sapindales</taxon>
        <taxon>Sapindaceae</taxon>
        <taxon>Hippocastanoideae</taxon>
        <taxon>Acereae</taxon>
        <taxon>Dipteronia</taxon>
    </lineage>
</organism>
<dbReference type="AlphaFoldDB" id="A0AAE0A6P2"/>